<feature type="domain" description="ARS-binding protein 1 N-terminal" evidence="1">
    <location>
        <begin position="3"/>
        <end position="51"/>
    </location>
</feature>
<dbReference type="GO" id="GO:0008233">
    <property type="term" value="F:peptidase activity"/>
    <property type="evidence" value="ECO:0007669"/>
    <property type="project" value="UniProtKB-KW"/>
</dbReference>
<dbReference type="AlphaFoldDB" id="A0A2P4YQA0"/>
<dbReference type="GO" id="GO:0006508">
    <property type="term" value="P:proteolysis"/>
    <property type="evidence" value="ECO:0007669"/>
    <property type="project" value="UniProtKB-KW"/>
</dbReference>
<proteinExistence type="predicted"/>
<protein>
    <submittedName>
        <fullName evidence="2">Serine protease family S33</fullName>
    </submittedName>
</protein>
<comment type="caution">
    <text evidence="2">The sequence shown here is derived from an EMBL/GenBank/DDBJ whole genome shotgun (WGS) entry which is preliminary data.</text>
</comment>
<sequence length="322" mass="35468">MPRRTHLSVAQKSELRLYYRAHPGLTHEDLIRWAQVRFSVLLGRSTVGSILRAPKDTNLNPDAKRNQEGRFPQMEKQLYQFVLQSPDLSQLSDLVLCAKANDLLQGHQASDSSSLSDIDPVDVPECAQELEDKYGDLAAFSTTSAAKDLAGFIVDYTNDFSTTIYGVGYGTIWVERIMHLDPPEVTGYVLDSVTTTSGATPDKFFNVSSVGIHAGKIGDDFLSLCAEDSVCNAHFKKKGLQVTIEPLMAKFDKNPSSTCAKLVKTFMGGQDNDPPSFVLRSLLGSLFRDPALRTLIPTDPKTRLQCVPADADVPDWLPISEE</sequence>
<evidence type="ECO:0000313" key="3">
    <source>
        <dbReference type="Proteomes" id="UP000237271"/>
    </source>
</evidence>
<keyword evidence="2" id="KW-0645">Protease</keyword>
<dbReference type="Proteomes" id="UP000237271">
    <property type="component" value="Unassembled WGS sequence"/>
</dbReference>
<dbReference type="Pfam" id="PF18107">
    <property type="entry name" value="HTH_ABP1_N"/>
    <property type="match status" value="1"/>
</dbReference>
<dbReference type="Gene3D" id="1.10.10.60">
    <property type="entry name" value="Homeodomain-like"/>
    <property type="match status" value="1"/>
</dbReference>
<organism evidence="2 3">
    <name type="scientific">Phytophthora palmivora</name>
    <dbReference type="NCBI Taxonomy" id="4796"/>
    <lineage>
        <taxon>Eukaryota</taxon>
        <taxon>Sar</taxon>
        <taxon>Stramenopiles</taxon>
        <taxon>Oomycota</taxon>
        <taxon>Peronosporomycetes</taxon>
        <taxon>Peronosporales</taxon>
        <taxon>Peronosporaceae</taxon>
        <taxon>Phytophthora</taxon>
    </lineage>
</organism>
<dbReference type="OrthoDB" id="123000at2759"/>
<accession>A0A2P4YQA0</accession>
<gene>
    <name evidence="2" type="ORF">PHPALM_2237</name>
</gene>
<evidence type="ECO:0000259" key="1">
    <source>
        <dbReference type="Pfam" id="PF18107"/>
    </source>
</evidence>
<dbReference type="InterPro" id="IPR041188">
    <property type="entry name" value="HTH_ABP1_N"/>
</dbReference>
<evidence type="ECO:0000313" key="2">
    <source>
        <dbReference type="EMBL" id="POM79980.1"/>
    </source>
</evidence>
<keyword evidence="3" id="KW-1185">Reference proteome</keyword>
<reference evidence="2 3" key="1">
    <citation type="journal article" date="2017" name="Genome Biol. Evol.">
        <title>Phytophthora megakarya and P. palmivora, closely related causal agents of cacao black pod rot, underwent increases in genome sizes and gene numbers by different mechanisms.</title>
        <authorList>
            <person name="Ali S.S."/>
            <person name="Shao J."/>
            <person name="Lary D.J."/>
            <person name="Kronmiller B."/>
            <person name="Shen D."/>
            <person name="Strem M.D."/>
            <person name="Amoako-Attah I."/>
            <person name="Akrofi A.Y."/>
            <person name="Begoude B.A."/>
            <person name="Ten Hoopen G.M."/>
            <person name="Coulibaly K."/>
            <person name="Kebe B.I."/>
            <person name="Melnick R.L."/>
            <person name="Guiltinan M.J."/>
            <person name="Tyler B.M."/>
            <person name="Meinhardt L.W."/>
            <person name="Bailey B.A."/>
        </authorList>
    </citation>
    <scope>NUCLEOTIDE SEQUENCE [LARGE SCALE GENOMIC DNA]</scope>
    <source>
        <strain evidence="3">sbr112.9</strain>
    </source>
</reference>
<name>A0A2P4YQA0_9STRA</name>
<dbReference type="EMBL" id="NCKW01000818">
    <property type="protein sequence ID" value="POM79980.1"/>
    <property type="molecule type" value="Genomic_DNA"/>
</dbReference>
<keyword evidence="2" id="KW-0378">Hydrolase</keyword>